<feature type="modified residue" description="Phosphohistidine" evidence="13">
    <location>
        <position position="1640"/>
    </location>
</feature>
<dbReference type="Proteomes" id="UP000664844">
    <property type="component" value="Unassembled WGS sequence"/>
</dbReference>
<dbReference type="Pfam" id="PF08447">
    <property type="entry name" value="PAS_3"/>
    <property type="match status" value="1"/>
</dbReference>
<feature type="region of interest" description="Disordered" evidence="15">
    <location>
        <begin position="1"/>
        <end position="35"/>
    </location>
</feature>
<evidence type="ECO:0000256" key="2">
    <source>
        <dbReference type="ARBA" id="ARBA00004651"/>
    </source>
</evidence>
<dbReference type="PROSITE" id="PS50113">
    <property type="entry name" value="PAC"/>
    <property type="match status" value="1"/>
</dbReference>
<evidence type="ECO:0000259" key="16">
    <source>
        <dbReference type="PROSITE" id="PS50109"/>
    </source>
</evidence>
<dbReference type="InterPro" id="IPR036097">
    <property type="entry name" value="HisK_dim/P_sf"/>
</dbReference>
<evidence type="ECO:0000256" key="12">
    <source>
        <dbReference type="ARBA" id="ARBA00023136"/>
    </source>
</evidence>
<evidence type="ECO:0000256" key="10">
    <source>
        <dbReference type="ARBA" id="ARBA00022989"/>
    </source>
</evidence>
<evidence type="ECO:0000256" key="3">
    <source>
        <dbReference type="ARBA" id="ARBA00012438"/>
    </source>
</evidence>
<keyword evidence="9" id="KW-0067">ATP-binding</keyword>
<dbReference type="Pfam" id="PF02518">
    <property type="entry name" value="HATPase_c"/>
    <property type="match status" value="1"/>
</dbReference>
<comment type="caution">
    <text evidence="21">The sequence shown here is derived from an EMBL/GenBank/DDBJ whole genome shotgun (WGS) entry which is preliminary data.</text>
</comment>
<dbReference type="InterPro" id="IPR001610">
    <property type="entry name" value="PAC"/>
</dbReference>
<dbReference type="SMART" id="SM00448">
    <property type="entry name" value="REC"/>
    <property type="match status" value="1"/>
</dbReference>
<evidence type="ECO:0000259" key="17">
    <source>
        <dbReference type="PROSITE" id="PS50110"/>
    </source>
</evidence>
<feature type="modified residue" description="4-aspartylphosphate" evidence="14">
    <location>
        <position position="1281"/>
    </location>
</feature>
<dbReference type="InterPro" id="IPR013656">
    <property type="entry name" value="PAS_4"/>
</dbReference>
<feature type="compositionally biased region" description="Polar residues" evidence="15">
    <location>
        <begin position="9"/>
        <end position="32"/>
    </location>
</feature>
<reference evidence="21 22" key="1">
    <citation type="submission" date="2021-03" db="EMBL/GenBank/DDBJ databases">
        <title>Metabolic Capacity of the Antarctic Cyanobacterium Phormidium pseudopriestleyi that Sustains Oxygenic Photosynthesis in the Presence of Hydrogen Sulfide.</title>
        <authorList>
            <person name="Lumian J.E."/>
            <person name="Jungblut A.D."/>
            <person name="Dillon M.L."/>
            <person name="Hawes I."/>
            <person name="Doran P.T."/>
            <person name="Mackey T.J."/>
            <person name="Dick G.J."/>
            <person name="Grettenberger C.L."/>
            <person name="Sumner D.Y."/>
        </authorList>
    </citation>
    <scope>NUCLEOTIDE SEQUENCE [LARGE SCALE GENOMIC DNA]</scope>
    <source>
        <strain evidence="21 22">FRX01</strain>
    </source>
</reference>
<comment type="subcellular location">
    <subcellularLocation>
        <location evidence="2">Cell membrane</location>
        <topology evidence="2">Multi-pass membrane protein</topology>
    </subcellularLocation>
</comment>
<dbReference type="CDD" id="cd00088">
    <property type="entry name" value="HPT"/>
    <property type="match status" value="1"/>
</dbReference>
<dbReference type="InterPro" id="IPR004358">
    <property type="entry name" value="Sig_transdc_His_kin-like_C"/>
</dbReference>
<keyword evidence="4" id="KW-1003">Cell membrane</keyword>
<dbReference type="EC" id="2.7.13.3" evidence="3"/>
<keyword evidence="7" id="KW-0547">Nucleotide-binding</keyword>
<protein>
    <recommendedName>
        <fullName evidence="3">histidine kinase</fullName>
        <ecNumber evidence="3">2.7.13.3</ecNumber>
    </recommendedName>
</protein>
<feature type="domain" description="Response regulatory" evidence="17">
    <location>
        <begin position="1417"/>
        <end position="1550"/>
    </location>
</feature>
<feature type="compositionally biased region" description="Polar residues" evidence="15">
    <location>
        <begin position="1558"/>
        <end position="1571"/>
    </location>
</feature>
<feature type="region of interest" description="Disordered" evidence="15">
    <location>
        <begin position="158"/>
        <end position="180"/>
    </location>
</feature>
<dbReference type="PROSITE" id="PS50894">
    <property type="entry name" value="HPT"/>
    <property type="match status" value="1"/>
</dbReference>
<dbReference type="InterPro" id="IPR036890">
    <property type="entry name" value="HATPase_C_sf"/>
</dbReference>
<accession>A0ABS3FV55</accession>
<dbReference type="InterPro" id="IPR011006">
    <property type="entry name" value="CheY-like_superfamily"/>
</dbReference>
<dbReference type="Gene3D" id="3.30.450.20">
    <property type="entry name" value="PAS domain"/>
    <property type="match status" value="3"/>
</dbReference>
<evidence type="ECO:0000313" key="22">
    <source>
        <dbReference type="Proteomes" id="UP000664844"/>
    </source>
</evidence>
<sequence length="1699" mass="188617">MVIPVEPTPLSSSKTRQLTPIKSVESSQPSTETRNRGIVLELLDLAWNQDDETIPGTVEGKNLATSVQNHEGDPQGQSKPVRVEVSFRLDSDHWKDLMQSMAIAIEKQQSWQWEGRLISANPQKSQQQSVDTPAQTVPPLTREVALVKGCSNRSSFQSQSDFSGGCQGDPDPKLDHPSSGSSYLTALVEIQEQLLMAVTPDFKSETQLYEEILQRLAQVSGATGAYFWETKGTEDGGGTGLRSQWYADDFPREGMVPNLPDLEQISASGGQAMSRAVAELPESDRSFFADRPIASILLIPAIADDCCLGWMGFEYPHRHPVSQGEISLLQTAGRAIAAYRRQSNRDIQWSGSSPVLQSWEAIALLEPKGTLLEIQTLGDRGSDDSGMEEEVGLPFWNSRGWTPPECQETDHQNNEMQEQLKQAIATAAGGEFVRSCLELDRSNGRGKGVNFSIKPVFDPYHQVVFLIWKGRRAIAQDRVQTSAEPESLTSDPNPGDSSGVQPIQLQPSMLLTVELRQSRSCIRKPHPTSADRDASTGLFLKHPKHLKRVRVSIPTRTLVNRVPLAIASASWLERGVNEASDAVAITDLNGILTYQNRAFQEQFGYSRDEINAYGGISQLYGTPELDREICQSVRRGYSWCAEVLLQKQDRTGKTAFLRAHAIPDDRGAVVGIFTLYTNIVEVTVGDGEGQRASQCDWENQKCLDRLQESNRRLQLALEGSNLELWDWNLETGDLFIGKKWRAIADWMPDETQNPVQSWRRLIHPDDWPHAIAAWNHHLNGGTPGFELEYRIRTKTGEWQWIQDRGKVVERDHRGHILRILGTHKDITHRKQYQEALEKERLQLREIINRAPVAIAMLDHDLRYIAHSQKWLSDYNGDLCCNHPSWIGCHFFDMMPDLFEQWSPLLKRVLEGEAISSSEDCWERADGSKLYQRWAIQPWYSPSGAVGGIAIVTDNINELVEARETALEAARIKSQFLANMSHEIRTPMNGVLGMTGLLLQTPLSNQQRDCAETIRISGEHLLRVINDILDFSKLEAGEMNLESLDFQLSTCIEEVVDLLAAPAHQKGLELAVWIDPKVPQHLIGDAARFRQILLNLINNGIKFTQRGEVVVQVNQSMKPESPDARGQEVWLRFTVQDTGIGIPRDHQKKLFQSFSQGDTSTTRSYGGTGLGLAICKQLVELMGGEIGVESYPDQGSNFWFELKFRKQGTRVSGSIPRCALPVAFTSIKVLVAHQSASTRQSLRYLAADWGIGLDEVDNYSKFYQTLQEAATAGQPYQVAIVDLNMLLGIQRDRQENKDVKDEGADCEDWMLSNESDPSLVEEFIQKLSPFPPQTSLFLMTTLSDCDRALALVQSSQQRGLSFVEGHLVKPVRSSQLLNSLMSGVLRPQTGYAQTGGGSSTISPSPQTPVQPRIPSTVTILVAEDHPINQQVILHQLEALGYQGECVGNGVEAIARLGQKRYDLVLMDCQMPGLDGYQTTQEIRKLEATGSLCPSADGESPDLSKSHKTVVIALTAHAMSAERDKCLAAGMDDYISKPVHLDHLNALLERWIAHPHQRINPLSKSPEPDSSTPVLPPDPAEAIASDSPSAINLDRLEEVSRGKLALQRRLLEAFANTATADTEAIASAIQANDCVKVDRVSHRLKGSSANVGAQAMSALAEQIGTLARENRLSEANSLLSRLPAQLQSVREFIDTHLTELP</sequence>
<evidence type="ECO:0000259" key="20">
    <source>
        <dbReference type="PROSITE" id="PS50894"/>
    </source>
</evidence>
<dbReference type="SMART" id="SM00091">
    <property type="entry name" value="PAS"/>
    <property type="match status" value="3"/>
</dbReference>
<dbReference type="SUPFAM" id="SSF52172">
    <property type="entry name" value="CheY-like"/>
    <property type="match status" value="1"/>
</dbReference>
<feature type="domain" description="Response regulatory" evidence="17">
    <location>
        <begin position="1227"/>
        <end position="1383"/>
    </location>
</feature>
<dbReference type="InterPro" id="IPR035965">
    <property type="entry name" value="PAS-like_dom_sf"/>
</dbReference>
<dbReference type="Pfam" id="PF00072">
    <property type="entry name" value="Response_reg"/>
    <property type="match status" value="1"/>
</dbReference>
<feature type="domain" description="PAC" evidence="19">
    <location>
        <begin position="785"/>
        <end position="838"/>
    </location>
</feature>
<name>A0ABS3FV55_9CYAN</name>
<feature type="domain" description="Histidine kinase" evidence="16">
    <location>
        <begin position="978"/>
        <end position="1205"/>
    </location>
</feature>
<dbReference type="SUPFAM" id="SSF47226">
    <property type="entry name" value="Histidine-containing phosphotransfer domain, HPT domain"/>
    <property type="match status" value="1"/>
</dbReference>
<evidence type="ECO:0000313" key="21">
    <source>
        <dbReference type="EMBL" id="MBO0350516.1"/>
    </source>
</evidence>
<evidence type="ECO:0000256" key="4">
    <source>
        <dbReference type="ARBA" id="ARBA00022475"/>
    </source>
</evidence>
<organism evidence="21 22">
    <name type="scientific">Phormidium pseudopriestleyi FRX01</name>
    <dbReference type="NCBI Taxonomy" id="1759528"/>
    <lineage>
        <taxon>Bacteria</taxon>
        <taxon>Bacillati</taxon>
        <taxon>Cyanobacteriota</taxon>
        <taxon>Cyanophyceae</taxon>
        <taxon>Oscillatoriophycideae</taxon>
        <taxon>Oscillatoriales</taxon>
        <taxon>Oscillatoriaceae</taxon>
        <taxon>Phormidium</taxon>
    </lineage>
</organism>
<feature type="domain" description="PAS" evidence="18">
    <location>
        <begin position="568"/>
        <end position="610"/>
    </location>
</feature>
<keyword evidence="22" id="KW-1185">Reference proteome</keyword>
<dbReference type="PROSITE" id="PS50112">
    <property type="entry name" value="PAS"/>
    <property type="match status" value="1"/>
</dbReference>
<dbReference type="Gene3D" id="3.40.50.2300">
    <property type="match status" value="1"/>
</dbReference>
<dbReference type="SMART" id="SM00073">
    <property type="entry name" value="HPT"/>
    <property type="match status" value="1"/>
</dbReference>
<dbReference type="InterPro" id="IPR000700">
    <property type="entry name" value="PAS-assoc_C"/>
</dbReference>
<keyword evidence="6" id="KW-0812">Transmembrane</keyword>
<feature type="compositionally biased region" description="Low complexity" evidence="15">
    <location>
        <begin position="1398"/>
        <end position="1409"/>
    </location>
</feature>
<dbReference type="PANTHER" id="PTHR45339:SF1">
    <property type="entry name" value="HYBRID SIGNAL TRANSDUCTION HISTIDINE KINASE J"/>
    <property type="match status" value="1"/>
</dbReference>
<evidence type="ECO:0000256" key="11">
    <source>
        <dbReference type="ARBA" id="ARBA00023012"/>
    </source>
</evidence>
<dbReference type="CDD" id="cd00082">
    <property type="entry name" value="HisKA"/>
    <property type="match status" value="1"/>
</dbReference>
<feature type="domain" description="HPt" evidence="20">
    <location>
        <begin position="1601"/>
        <end position="1694"/>
    </location>
</feature>
<dbReference type="PROSITE" id="PS50110">
    <property type="entry name" value="RESPONSE_REGULATORY"/>
    <property type="match status" value="2"/>
</dbReference>
<feature type="modified residue" description="4-aspartylphosphate" evidence="14">
    <location>
        <position position="1466"/>
    </location>
</feature>
<feature type="region of interest" description="Disordered" evidence="15">
    <location>
        <begin position="478"/>
        <end position="501"/>
    </location>
</feature>
<dbReference type="PROSITE" id="PS50109">
    <property type="entry name" value="HIS_KIN"/>
    <property type="match status" value="1"/>
</dbReference>
<dbReference type="PANTHER" id="PTHR45339">
    <property type="entry name" value="HYBRID SIGNAL TRANSDUCTION HISTIDINE KINASE J"/>
    <property type="match status" value="1"/>
</dbReference>
<evidence type="ECO:0000259" key="18">
    <source>
        <dbReference type="PROSITE" id="PS50112"/>
    </source>
</evidence>
<dbReference type="CDD" id="cd00130">
    <property type="entry name" value="PAS"/>
    <property type="match status" value="2"/>
</dbReference>
<comment type="catalytic activity">
    <reaction evidence="1">
        <text>ATP + protein L-histidine = ADP + protein N-phospho-L-histidine.</text>
        <dbReference type="EC" id="2.7.13.3"/>
    </reaction>
</comment>
<keyword evidence="10" id="KW-1133">Transmembrane helix</keyword>
<dbReference type="InterPro" id="IPR003594">
    <property type="entry name" value="HATPase_dom"/>
</dbReference>
<evidence type="ECO:0000256" key="13">
    <source>
        <dbReference type="PROSITE-ProRule" id="PRU00110"/>
    </source>
</evidence>
<dbReference type="InterPro" id="IPR000014">
    <property type="entry name" value="PAS"/>
</dbReference>
<keyword evidence="8" id="KW-0418">Kinase</keyword>
<dbReference type="InterPro" id="IPR003661">
    <property type="entry name" value="HisK_dim/P_dom"/>
</dbReference>
<evidence type="ECO:0000256" key="6">
    <source>
        <dbReference type="ARBA" id="ARBA00022692"/>
    </source>
</evidence>
<evidence type="ECO:0000256" key="7">
    <source>
        <dbReference type="ARBA" id="ARBA00022741"/>
    </source>
</evidence>
<dbReference type="NCBIfam" id="TIGR00229">
    <property type="entry name" value="sensory_box"/>
    <property type="match status" value="2"/>
</dbReference>
<dbReference type="InterPro" id="IPR013655">
    <property type="entry name" value="PAS_fold_3"/>
</dbReference>
<dbReference type="CDD" id="cd17546">
    <property type="entry name" value="REC_hyHK_CKI1_RcsC-like"/>
    <property type="match status" value="1"/>
</dbReference>
<dbReference type="Gene3D" id="1.20.120.160">
    <property type="entry name" value="HPT domain"/>
    <property type="match status" value="1"/>
</dbReference>
<evidence type="ECO:0000256" key="9">
    <source>
        <dbReference type="ARBA" id="ARBA00022840"/>
    </source>
</evidence>
<dbReference type="RefSeq" id="WP_207088991.1">
    <property type="nucleotide sequence ID" value="NZ_JAFLQW010000420.1"/>
</dbReference>
<evidence type="ECO:0000256" key="8">
    <source>
        <dbReference type="ARBA" id="ARBA00022777"/>
    </source>
</evidence>
<dbReference type="InterPro" id="IPR036641">
    <property type="entry name" value="HPT_dom_sf"/>
</dbReference>
<dbReference type="SMART" id="SM00387">
    <property type="entry name" value="HATPase_c"/>
    <property type="match status" value="1"/>
</dbReference>
<dbReference type="SMART" id="SM00086">
    <property type="entry name" value="PAC"/>
    <property type="match status" value="2"/>
</dbReference>
<dbReference type="Pfam" id="PF00512">
    <property type="entry name" value="HisKA"/>
    <property type="match status" value="1"/>
</dbReference>
<dbReference type="Pfam" id="PF08448">
    <property type="entry name" value="PAS_4"/>
    <property type="match status" value="1"/>
</dbReference>
<dbReference type="SUPFAM" id="SSF55785">
    <property type="entry name" value="PYP-like sensor domain (PAS domain)"/>
    <property type="match status" value="3"/>
</dbReference>
<evidence type="ECO:0000256" key="5">
    <source>
        <dbReference type="ARBA" id="ARBA00022553"/>
    </source>
</evidence>
<dbReference type="SUPFAM" id="SSF47384">
    <property type="entry name" value="Homodimeric domain of signal transducing histidine kinase"/>
    <property type="match status" value="1"/>
</dbReference>
<dbReference type="SUPFAM" id="SSF55781">
    <property type="entry name" value="GAF domain-like"/>
    <property type="match status" value="1"/>
</dbReference>
<dbReference type="InterPro" id="IPR008207">
    <property type="entry name" value="Sig_transdc_His_kin_Hpt_dom"/>
</dbReference>
<keyword evidence="8" id="KW-0808">Transferase</keyword>
<evidence type="ECO:0000259" key="19">
    <source>
        <dbReference type="PROSITE" id="PS50113"/>
    </source>
</evidence>
<dbReference type="Pfam" id="PF13426">
    <property type="entry name" value="PAS_9"/>
    <property type="match status" value="1"/>
</dbReference>
<evidence type="ECO:0000256" key="14">
    <source>
        <dbReference type="PROSITE-ProRule" id="PRU00169"/>
    </source>
</evidence>
<feature type="region of interest" description="Disordered" evidence="15">
    <location>
        <begin position="1557"/>
        <end position="1585"/>
    </location>
</feature>
<dbReference type="SMART" id="SM00388">
    <property type="entry name" value="HisKA"/>
    <property type="match status" value="1"/>
</dbReference>
<dbReference type="InterPro" id="IPR001789">
    <property type="entry name" value="Sig_transdc_resp-reg_receiver"/>
</dbReference>
<dbReference type="InterPro" id="IPR005467">
    <property type="entry name" value="His_kinase_dom"/>
</dbReference>
<dbReference type="Gene3D" id="3.30.565.10">
    <property type="entry name" value="Histidine kinase-like ATPase, C-terminal domain"/>
    <property type="match status" value="1"/>
</dbReference>
<keyword evidence="5 14" id="KW-0597">Phosphoprotein</keyword>
<evidence type="ECO:0000256" key="15">
    <source>
        <dbReference type="SAM" id="MobiDB-lite"/>
    </source>
</evidence>
<dbReference type="EMBL" id="JAFLQW010000420">
    <property type="protein sequence ID" value="MBO0350516.1"/>
    <property type="molecule type" value="Genomic_DNA"/>
</dbReference>
<gene>
    <name evidence="21" type="ORF">J0895_15715</name>
</gene>
<keyword evidence="12" id="KW-0472">Membrane</keyword>
<dbReference type="Pfam" id="PF01627">
    <property type="entry name" value="Hpt"/>
    <property type="match status" value="1"/>
</dbReference>
<feature type="region of interest" description="Disordered" evidence="15">
    <location>
        <begin position="1387"/>
        <end position="1409"/>
    </location>
</feature>
<dbReference type="PRINTS" id="PR00344">
    <property type="entry name" value="BCTRLSENSOR"/>
</dbReference>
<dbReference type="SUPFAM" id="SSF55874">
    <property type="entry name" value="ATPase domain of HSP90 chaperone/DNA topoisomerase II/histidine kinase"/>
    <property type="match status" value="1"/>
</dbReference>
<evidence type="ECO:0000256" key="1">
    <source>
        <dbReference type="ARBA" id="ARBA00000085"/>
    </source>
</evidence>
<dbReference type="Gene3D" id="1.10.287.130">
    <property type="match status" value="1"/>
</dbReference>
<keyword evidence="11" id="KW-0902">Two-component regulatory system</keyword>
<proteinExistence type="predicted"/>
<dbReference type="CDD" id="cd16922">
    <property type="entry name" value="HATPase_EvgS-ArcB-TorS-like"/>
    <property type="match status" value="1"/>
</dbReference>